<accession>A0A9X2DP50</accession>
<reference evidence="2" key="1">
    <citation type="submission" date="2022-05" db="EMBL/GenBank/DDBJ databases">
        <title>Comparative Genomics of Spacecraft Associated Microbes.</title>
        <authorList>
            <person name="Tran M.T."/>
            <person name="Wright A."/>
            <person name="Seuylemezian A."/>
            <person name="Eisen J."/>
            <person name="Coil D."/>
        </authorList>
    </citation>
    <scope>NUCLEOTIDE SEQUENCE</scope>
    <source>
        <strain evidence="2">214.1.1</strain>
    </source>
</reference>
<proteinExistence type="predicted"/>
<keyword evidence="3" id="KW-1185">Reference proteome</keyword>
<dbReference type="AlphaFoldDB" id="A0A9X2DP50"/>
<dbReference type="Pfam" id="PF01969">
    <property type="entry name" value="Ni_insertion"/>
    <property type="match status" value="1"/>
</dbReference>
<dbReference type="Gene3D" id="3.10.20.300">
    <property type="entry name" value="mk0293 like domain"/>
    <property type="match status" value="1"/>
</dbReference>
<dbReference type="EMBL" id="JAMBOL010000008">
    <property type="protein sequence ID" value="MCM3714504.1"/>
    <property type="molecule type" value="Genomic_DNA"/>
</dbReference>
<dbReference type="Gene3D" id="3.30.70.1380">
    <property type="entry name" value="Transcriptional regulatory protein pf0864 domain like"/>
    <property type="match status" value="1"/>
</dbReference>
<gene>
    <name evidence="2" type="ORF">M3202_10430</name>
</gene>
<evidence type="ECO:0000256" key="1">
    <source>
        <dbReference type="ARBA" id="ARBA00022596"/>
    </source>
</evidence>
<dbReference type="PANTHER" id="PTHR36566:SF1">
    <property type="entry name" value="PYRIDINIUM-3,5-BISTHIOCARBOXYLIC ACID MONONUCLEOTIDE NICKEL INSERTION PROTEIN"/>
    <property type="match status" value="1"/>
</dbReference>
<keyword evidence="1" id="KW-0533">Nickel</keyword>
<organism evidence="2 3">
    <name type="scientific">Halalkalibacter oceani</name>
    <dbReference type="NCBI Taxonomy" id="1653776"/>
    <lineage>
        <taxon>Bacteria</taxon>
        <taxon>Bacillati</taxon>
        <taxon>Bacillota</taxon>
        <taxon>Bacilli</taxon>
        <taxon>Bacillales</taxon>
        <taxon>Bacillaceae</taxon>
        <taxon>Halalkalibacter</taxon>
    </lineage>
</organism>
<evidence type="ECO:0000313" key="2">
    <source>
        <dbReference type="EMBL" id="MCM3714504.1"/>
    </source>
</evidence>
<protein>
    <submittedName>
        <fullName evidence="2">LarC family nickel insertion protein</fullName>
    </submittedName>
</protein>
<dbReference type="InterPro" id="IPR002822">
    <property type="entry name" value="Ni_insertion"/>
</dbReference>
<sequence length="145" mass="16871">MIKLEVNLDDMSPEWLGHLLDKLLEKGANDVFYIPIYMKKNRPGVMLQLLCAANKLDELKTLIFAETTTLGVRYYPLHVHRLERRFRQVETPWGAVTIKEGLHNGQVVQAAPEYDDCKRLAEEAAIPLKHVFQAVWKELPRYQRD</sequence>
<name>A0A9X2DP50_9BACI</name>
<dbReference type="Proteomes" id="UP001139179">
    <property type="component" value="Unassembled WGS sequence"/>
</dbReference>
<comment type="caution">
    <text evidence="2">The sequence shown here is derived from an EMBL/GenBank/DDBJ whole genome shotgun (WGS) entry which is preliminary data.</text>
</comment>
<dbReference type="PANTHER" id="PTHR36566">
    <property type="entry name" value="NICKEL INSERTION PROTEIN-RELATED"/>
    <property type="match status" value="1"/>
</dbReference>
<evidence type="ECO:0000313" key="3">
    <source>
        <dbReference type="Proteomes" id="UP001139179"/>
    </source>
</evidence>